<evidence type="ECO:0000259" key="1">
    <source>
        <dbReference type="Pfam" id="PF13723"/>
    </source>
</evidence>
<dbReference type="RefSeq" id="WP_121638474.1">
    <property type="nucleotide sequence ID" value="NZ_CP033066.1"/>
</dbReference>
<dbReference type="Proteomes" id="UP000279995">
    <property type="component" value="Chromosome II"/>
</dbReference>
<dbReference type="AlphaFoldDB" id="A0AAD0XDG5"/>
<dbReference type="GO" id="GO:0016746">
    <property type="term" value="F:acyltransferase activity"/>
    <property type="evidence" value="ECO:0007669"/>
    <property type="project" value="InterPro"/>
</dbReference>
<evidence type="ECO:0000313" key="3">
    <source>
        <dbReference type="Proteomes" id="UP000279995"/>
    </source>
</evidence>
<dbReference type="InterPro" id="IPR014030">
    <property type="entry name" value="Ketoacyl_synth_N"/>
</dbReference>
<dbReference type="EMBL" id="CP033066">
    <property type="protein sequence ID" value="AYM88631.1"/>
    <property type="molecule type" value="Genomic_DNA"/>
</dbReference>
<organism evidence="2 3">
    <name type="scientific">Pseudoalteromonas agarivorans</name>
    <dbReference type="NCBI Taxonomy" id="176102"/>
    <lineage>
        <taxon>Bacteria</taxon>
        <taxon>Pseudomonadati</taxon>
        <taxon>Pseudomonadota</taxon>
        <taxon>Gammaproteobacteria</taxon>
        <taxon>Alteromonadales</taxon>
        <taxon>Pseudoalteromonadaceae</taxon>
        <taxon>Pseudoalteromonas</taxon>
    </lineage>
</organism>
<dbReference type="Pfam" id="PF13723">
    <property type="entry name" value="Ketoacyl-synt_2"/>
    <property type="match status" value="1"/>
</dbReference>
<proteinExistence type="predicted"/>
<dbReference type="SUPFAM" id="SSF53901">
    <property type="entry name" value="Thiolase-like"/>
    <property type="match status" value="1"/>
</dbReference>
<reference evidence="2 3" key="1">
    <citation type="submission" date="2018-10" db="EMBL/GenBank/DDBJ databases">
        <title>Complete Genome Sequence and Transcriptomic Profiles of a Marine Bacterium, Pseudoalteromonas agarivorans Hao 2018.</title>
        <authorList>
            <person name="Hao L."/>
        </authorList>
    </citation>
    <scope>NUCLEOTIDE SEQUENCE [LARGE SCALE GENOMIC DNA]</scope>
    <source>
        <strain evidence="2 3">Hao 2018</strain>
    </source>
</reference>
<evidence type="ECO:0000313" key="2">
    <source>
        <dbReference type="EMBL" id="AYM88631.1"/>
    </source>
</evidence>
<protein>
    <submittedName>
        <fullName evidence="2">3-oxoacyl-[ACP] synthase</fullName>
    </submittedName>
</protein>
<gene>
    <name evidence="2" type="ORF">D9T18_18270</name>
</gene>
<sequence>MKFVVEQLATWIKPEQRQSPSENWYDSSPITLSWVPAMQRRRMTPFVKMVLHTAHQVTNDKGYENMPVIFSSRHGDFHKTANLLGELGEKQPLSPTGFGLSVHNAAIGMYSIISGNTQPMNAIAAGKDSFACALIEAYIKLVEYKQPHILLVHTDESLPEPYTTFVDEAQIPHSIALVIRLATEKEAHFSLTKQATNNSEQTTTPLSLELAKAMFNKQSASANGWLLTHYA</sequence>
<accession>A0AAD0XDG5</accession>
<name>A0AAD0XDG5_9GAMM</name>
<feature type="domain" description="Beta-ketoacyl synthase-like N-terminal" evidence="1">
    <location>
        <begin position="15"/>
        <end position="220"/>
    </location>
</feature>
<dbReference type="InterPro" id="IPR016039">
    <property type="entry name" value="Thiolase-like"/>
</dbReference>
<dbReference type="Gene3D" id="3.40.47.10">
    <property type="match status" value="1"/>
</dbReference>